<keyword evidence="4" id="KW-1185">Reference proteome</keyword>
<dbReference type="PANTHER" id="PTHR12136:SF41">
    <property type="entry name" value="PLECKSTRIN HOMOLOGY (PH) AND LIPID-BINDING START DOMAINS-CONTAINING PROTEIN"/>
    <property type="match status" value="1"/>
</dbReference>
<dbReference type="PANTHER" id="PTHR12136">
    <property type="entry name" value="ENHANCED DISEASE RESISTANCE-RELATED"/>
    <property type="match status" value="1"/>
</dbReference>
<dbReference type="InParanoid" id="D7FIG2"/>
<accession>D7FIG2</accession>
<dbReference type="Pfam" id="PF07059">
    <property type="entry name" value="EDR2_C"/>
    <property type="match status" value="1"/>
</dbReference>
<feature type="region of interest" description="Disordered" evidence="1">
    <location>
        <begin position="288"/>
        <end position="318"/>
    </location>
</feature>
<evidence type="ECO:0000259" key="2">
    <source>
        <dbReference type="Pfam" id="PF07059"/>
    </source>
</evidence>
<reference evidence="3 4" key="1">
    <citation type="journal article" date="2010" name="Nature">
        <title>The Ectocarpus genome and the independent evolution of multicellularity in brown algae.</title>
        <authorList>
            <person name="Cock J.M."/>
            <person name="Sterck L."/>
            <person name="Rouze P."/>
            <person name="Scornet D."/>
            <person name="Allen A.E."/>
            <person name="Amoutzias G."/>
            <person name="Anthouard V."/>
            <person name="Artiguenave F."/>
            <person name="Aury J.M."/>
            <person name="Badger J.H."/>
            <person name="Beszteri B."/>
            <person name="Billiau K."/>
            <person name="Bonnet E."/>
            <person name="Bothwell J.H."/>
            <person name="Bowler C."/>
            <person name="Boyen C."/>
            <person name="Brownlee C."/>
            <person name="Carrano C.J."/>
            <person name="Charrier B."/>
            <person name="Cho G.Y."/>
            <person name="Coelho S.M."/>
            <person name="Collen J."/>
            <person name="Corre E."/>
            <person name="Da Silva C."/>
            <person name="Delage L."/>
            <person name="Delaroque N."/>
            <person name="Dittami S.M."/>
            <person name="Doulbeau S."/>
            <person name="Elias M."/>
            <person name="Farnham G."/>
            <person name="Gachon C.M."/>
            <person name="Gschloessl B."/>
            <person name="Heesch S."/>
            <person name="Jabbari K."/>
            <person name="Jubin C."/>
            <person name="Kawai H."/>
            <person name="Kimura K."/>
            <person name="Kloareg B."/>
            <person name="Kupper F.C."/>
            <person name="Lang D."/>
            <person name="Le Bail A."/>
            <person name="Leblanc C."/>
            <person name="Lerouge P."/>
            <person name="Lohr M."/>
            <person name="Lopez P.J."/>
            <person name="Martens C."/>
            <person name="Maumus F."/>
            <person name="Michel G."/>
            <person name="Miranda-Saavedra D."/>
            <person name="Morales J."/>
            <person name="Moreau H."/>
            <person name="Motomura T."/>
            <person name="Nagasato C."/>
            <person name="Napoli C.A."/>
            <person name="Nelson D.R."/>
            <person name="Nyvall-Collen P."/>
            <person name="Peters A.F."/>
            <person name="Pommier C."/>
            <person name="Potin P."/>
            <person name="Poulain J."/>
            <person name="Quesneville H."/>
            <person name="Read B."/>
            <person name="Rensing S.A."/>
            <person name="Ritter A."/>
            <person name="Rousvoal S."/>
            <person name="Samanta M."/>
            <person name="Samson G."/>
            <person name="Schroeder D.C."/>
            <person name="Segurens B."/>
            <person name="Strittmatter M."/>
            <person name="Tonon T."/>
            <person name="Tregear J.W."/>
            <person name="Valentin K."/>
            <person name="von Dassow P."/>
            <person name="Yamagishi T."/>
            <person name="Van de Peer Y."/>
            <person name="Wincker P."/>
        </authorList>
    </citation>
    <scope>NUCLEOTIDE SEQUENCE [LARGE SCALE GENOMIC DNA]</scope>
    <source>
        <strain evidence="4">Ec32 / CCAP1310/4</strain>
    </source>
</reference>
<gene>
    <name evidence="3" type="ORF">Esi_0120_0032</name>
</gene>
<feature type="domain" description="Protein ENHANCED DISEASE RESISTANCE 2 C-terminal" evidence="2">
    <location>
        <begin position="164"/>
        <end position="455"/>
    </location>
</feature>
<evidence type="ECO:0000313" key="4">
    <source>
        <dbReference type="Proteomes" id="UP000002630"/>
    </source>
</evidence>
<evidence type="ECO:0000313" key="3">
    <source>
        <dbReference type="EMBL" id="CBJ28785.1"/>
    </source>
</evidence>
<organism evidence="3 4">
    <name type="scientific">Ectocarpus siliculosus</name>
    <name type="common">Brown alga</name>
    <name type="synonym">Conferva siliculosa</name>
    <dbReference type="NCBI Taxonomy" id="2880"/>
    <lineage>
        <taxon>Eukaryota</taxon>
        <taxon>Sar</taxon>
        <taxon>Stramenopiles</taxon>
        <taxon>Ochrophyta</taxon>
        <taxon>PX clade</taxon>
        <taxon>Phaeophyceae</taxon>
        <taxon>Ectocarpales</taxon>
        <taxon>Ectocarpaceae</taxon>
        <taxon>Ectocarpus</taxon>
    </lineage>
</organism>
<sequence>MSKWLGLRRSGARSPTSAASALPPDDVPAFLGKQDGSGAAFSAPTPRTGRRRSSEETVDADTSRRSSRDDEDAQKGAAPADHGRGPGDSVSDECCDWEVVQHTSADLSGLVGLDGEAEAERPLSPGVDFSAACMVDREGEEGRQAGASASGCDGNDTCRWKDAASIHSFLVRGPTYLQDKAKLPAGRAMCRLVGFDCFTENSKGTTRIDHIASRGTCRERVEAMTSGDDAPFLFIMNIQVRGTPPVSMVAYWAVDRDGLEEAKDAATAAGTLQGVPSDHIDTTEAAVDETDTENGLGQSVGESNGLTGAGPQGEGDVSGRESVFSRIVASYADIPVSTFGGDECAMMDTAPPPPYSDERNTRFKLIPRVIGGPWMVRKAVGSTPVLLGTKITHRYYRGERYVETDMDTGSSPAAASLCGRCRGLSRKIDVELGIVLQANSAQELPEALLGAVRLNGFGVEDPDLQTKLYQ</sequence>
<dbReference type="EMBL" id="FN649747">
    <property type="protein sequence ID" value="CBJ28785.1"/>
    <property type="molecule type" value="Genomic_DNA"/>
</dbReference>
<dbReference type="InterPro" id="IPR045096">
    <property type="entry name" value="EDR2-like"/>
</dbReference>
<evidence type="ECO:0000256" key="1">
    <source>
        <dbReference type="SAM" id="MobiDB-lite"/>
    </source>
</evidence>
<proteinExistence type="predicted"/>
<name>D7FIG2_ECTSI</name>
<dbReference type="Proteomes" id="UP000002630">
    <property type="component" value="Linkage Group LG22"/>
</dbReference>
<feature type="region of interest" description="Disordered" evidence="1">
    <location>
        <begin position="1"/>
        <end position="92"/>
    </location>
</feature>
<dbReference type="eggNOG" id="ENOG502QT1F">
    <property type="taxonomic scope" value="Eukaryota"/>
</dbReference>
<dbReference type="AlphaFoldDB" id="D7FIG2"/>
<dbReference type="OrthoDB" id="9970435at2759"/>
<feature type="compositionally biased region" description="Polar residues" evidence="1">
    <location>
        <begin position="295"/>
        <end position="306"/>
    </location>
</feature>
<dbReference type="EMBL" id="FN647878">
    <property type="protein sequence ID" value="CBJ28785.1"/>
    <property type="molecule type" value="Genomic_DNA"/>
</dbReference>
<dbReference type="STRING" id="2880.D7FIG2"/>
<dbReference type="InterPro" id="IPR009769">
    <property type="entry name" value="EDR2_C"/>
</dbReference>
<protein>
    <recommendedName>
        <fullName evidence="2">Protein ENHANCED DISEASE RESISTANCE 2 C-terminal domain-containing protein</fullName>
    </recommendedName>
</protein>